<gene>
    <name evidence="1" type="ORF">GCM10008956_29870</name>
</gene>
<evidence type="ECO:0000313" key="2">
    <source>
        <dbReference type="Proteomes" id="UP000600547"/>
    </source>
</evidence>
<evidence type="ECO:0000313" key="1">
    <source>
        <dbReference type="EMBL" id="GGM51835.1"/>
    </source>
</evidence>
<organism evidence="1 2">
    <name type="scientific">Deinococcus arenae</name>
    <dbReference type="NCBI Taxonomy" id="1452751"/>
    <lineage>
        <taxon>Bacteria</taxon>
        <taxon>Thermotogati</taxon>
        <taxon>Deinococcota</taxon>
        <taxon>Deinococci</taxon>
        <taxon>Deinococcales</taxon>
        <taxon>Deinococcaceae</taxon>
        <taxon>Deinococcus</taxon>
    </lineage>
</organism>
<proteinExistence type="predicted"/>
<dbReference type="EMBL" id="BMQG01000011">
    <property type="protein sequence ID" value="GGM51835.1"/>
    <property type="molecule type" value="Genomic_DNA"/>
</dbReference>
<keyword evidence="2" id="KW-1185">Reference proteome</keyword>
<accession>A0A8H9GU90</accession>
<protein>
    <submittedName>
        <fullName evidence="1">Uncharacterized protein</fullName>
    </submittedName>
</protein>
<comment type="caution">
    <text evidence="1">The sequence shown here is derived from an EMBL/GenBank/DDBJ whole genome shotgun (WGS) entry which is preliminary data.</text>
</comment>
<reference evidence="2" key="1">
    <citation type="journal article" date="2019" name="Int. J. Syst. Evol. Microbiol.">
        <title>The Global Catalogue of Microorganisms (GCM) 10K type strain sequencing project: providing services to taxonomists for standard genome sequencing and annotation.</title>
        <authorList>
            <consortium name="The Broad Institute Genomics Platform"/>
            <consortium name="The Broad Institute Genome Sequencing Center for Infectious Disease"/>
            <person name="Wu L."/>
            <person name="Ma J."/>
        </authorList>
    </citation>
    <scope>NUCLEOTIDE SEQUENCE [LARGE SCALE GENOMIC DNA]</scope>
    <source>
        <strain evidence="2">JCM 31047</strain>
    </source>
</reference>
<dbReference type="Proteomes" id="UP000600547">
    <property type="component" value="Unassembled WGS sequence"/>
</dbReference>
<sequence length="110" mass="12246">MQLSLSVGSPGTPEYGLDMRIKIGRAVRSERDALTDVLNARWGTSRLPDLAEWCLSLASAQHLSDCLQWIAGALWDLADYSFDTPPNRFAMLPNTCWQTARRDGGFEEDA</sequence>
<dbReference type="AlphaFoldDB" id="A0A8H9GU90"/>
<name>A0A8H9GU90_9DEIO</name>